<reference evidence="7" key="2">
    <citation type="submission" date="2014-02" db="EMBL/GenBank/DDBJ databases">
        <title>Complete DNA sequence of /Kuraishia capsulata/ illustrates novel genomic features among budding yeasts (/Saccharomycotina/).</title>
        <authorList>
            <person name="Morales L."/>
            <person name="Noel B."/>
            <person name="Porcel B."/>
            <person name="Marcet-Houben M."/>
            <person name="Hullo M-F."/>
            <person name="Sacerdot C."/>
            <person name="Tekaia F."/>
            <person name="Leh-Louis V."/>
            <person name="Despons L."/>
            <person name="Khanna V."/>
            <person name="Aury J-M."/>
            <person name="Barbe V."/>
            <person name="Couloux A."/>
            <person name="Labadie K."/>
            <person name="Pelletier E."/>
            <person name="Souciet J-L."/>
            <person name="Boekhout T."/>
            <person name="Gabaldon T."/>
            <person name="Wincker P."/>
            <person name="Dujon B."/>
        </authorList>
    </citation>
    <scope>NUCLEOTIDE SEQUENCE</scope>
    <source>
        <strain evidence="7">CBS 1993</strain>
    </source>
</reference>
<name>W6MU14_9ASCO</name>
<accession>W6MU14</accession>
<feature type="region of interest" description="Disordered" evidence="5">
    <location>
        <begin position="1"/>
        <end position="47"/>
    </location>
</feature>
<dbReference type="Pfam" id="PF05920">
    <property type="entry name" value="Homeobox_KN"/>
    <property type="match status" value="1"/>
</dbReference>
<dbReference type="PANTHER" id="PTHR11850">
    <property type="entry name" value="HOMEOBOX PROTEIN TRANSCRIPTION FACTORS"/>
    <property type="match status" value="1"/>
</dbReference>
<dbReference type="InterPro" id="IPR050224">
    <property type="entry name" value="TALE_homeobox"/>
</dbReference>
<feature type="compositionally biased region" description="Low complexity" evidence="5">
    <location>
        <begin position="37"/>
        <end position="47"/>
    </location>
</feature>
<evidence type="ECO:0000256" key="5">
    <source>
        <dbReference type="SAM" id="MobiDB-lite"/>
    </source>
</evidence>
<gene>
    <name evidence="7" type="ORF">KUCA_T00004797001</name>
</gene>
<dbReference type="SUPFAM" id="SSF46689">
    <property type="entry name" value="Homeodomain-like"/>
    <property type="match status" value="1"/>
</dbReference>
<evidence type="ECO:0000256" key="4">
    <source>
        <dbReference type="PROSITE-ProRule" id="PRU00108"/>
    </source>
</evidence>
<dbReference type="Proteomes" id="UP000019384">
    <property type="component" value="Unassembled WGS sequence"/>
</dbReference>
<feature type="compositionally biased region" description="Low complexity" evidence="5">
    <location>
        <begin position="89"/>
        <end position="110"/>
    </location>
</feature>
<dbReference type="GO" id="GO:0006355">
    <property type="term" value="P:regulation of DNA-templated transcription"/>
    <property type="evidence" value="ECO:0007669"/>
    <property type="project" value="InterPro"/>
</dbReference>
<dbReference type="GO" id="GO:0005634">
    <property type="term" value="C:nucleus"/>
    <property type="evidence" value="ECO:0007669"/>
    <property type="project" value="UniProtKB-SubCell"/>
</dbReference>
<dbReference type="EMBL" id="HG793130">
    <property type="protein sequence ID" value="CDK28812.1"/>
    <property type="molecule type" value="Genomic_DNA"/>
</dbReference>
<dbReference type="PROSITE" id="PS50071">
    <property type="entry name" value="HOMEOBOX_2"/>
    <property type="match status" value="1"/>
</dbReference>
<feature type="compositionally biased region" description="Polar residues" evidence="5">
    <location>
        <begin position="1"/>
        <end position="17"/>
    </location>
</feature>
<evidence type="ECO:0000256" key="2">
    <source>
        <dbReference type="ARBA" id="ARBA00023155"/>
    </source>
</evidence>
<dbReference type="SMART" id="SM00389">
    <property type="entry name" value="HOX"/>
    <property type="match status" value="1"/>
</dbReference>
<proteinExistence type="predicted"/>
<keyword evidence="8" id="KW-1185">Reference proteome</keyword>
<dbReference type="STRING" id="1382522.W6MU14"/>
<feature type="region of interest" description="Disordered" evidence="5">
    <location>
        <begin position="89"/>
        <end position="127"/>
    </location>
</feature>
<evidence type="ECO:0000313" key="7">
    <source>
        <dbReference type="EMBL" id="CDK28812.1"/>
    </source>
</evidence>
<dbReference type="InterPro" id="IPR008422">
    <property type="entry name" value="KN_HD"/>
</dbReference>
<dbReference type="InterPro" id="IPR009057">
    <property type="entry name" value="Homeodomain-like_sf"/>
</dbReference>
<dbReference type="AlphaFoldDB" id="W6MU14"/>
<protein>
    <recommendedName>
        <fullName evidence="6">Homeobox domain-containing protein</fullName>
    </recommendedName>
</protein>
<comment type="subcellular location">
    <subcellularLocation>
        <location evidence="4">Nucleus</location>
    </subcellularLocation>
</comment>
<dbReference type="RefSeq" id="XP_022460802.1">
    <property type="nucleotide sequence ID" value="XM_022605918.1"/>
</dbReference>
<evidence type="ECO:0000259" key="6">
    <source>
        <dbReference type="PROSITE" id="PS50071"/>
    </source>
</evidence>
<keyword evidence="1 4" id="KW-0238">DNA-binding</keyword>
<dbReference type="Gene3D" id="1.10.10.60">
    <property type="entry name" value="Homeodomain-like"/>
    <property type="match status" value="1"/>
</dbReference>
<feature type="DNA-binding region" description="Homeobox" evidence="4">
    <location>
        <begin position="152"/>
        <end position="214"/>
    </location>
</feature>
<evidence type="ECO:0000256" key="3">
    <source>
        <dbReference type="ARBA" id="ARBA00023242"/>
    </source>
</evidence>
<dbReference type="GeneID" id="34522190"/>
<dbReference type="OrthoDB" id="10056939at2759"/>
<dbReference type="InterPro" id="IPR001356">
    <property type="entry name" value="HD"/>
</dbReference>
<feature type="domain" description="Homeobox" evidence="6">
    <location>
        <begin position="150"/>
        <end position="213"/>
    </location>
</feature>
<reference evidence="7" key="1">
    <citation type="submission" date="2013-12" db="EMBL/GenBank/DDBJ databases">
        <authorList>
            <person name="Genoscope - CEA"/>
        </authorList>
    </citation>
    <scope>NUCLEOTIDE SEQUENCE</scope>
    <source>
        <strain evidence="7">CBS 1993</strain>
    </source>
</reference>
<dbReference type="CDD" id="cd00086">
    <property type="entry name" value="homeodomain"/>
    <property type="match status" value="1"/>
</dbReference>
<keyword evidence="3 4" id="KW-0539">Nucleus</keyword>
<evidence type="ECO:0000256" key="1">
    <source>
        <dbReference type="ARBA" id="ARBA00023125"/>
    </source>
</evidence>
<evidence type="ECO:0000313" key="8">
    <source>
        <dbReference type="Proteomes" id="UP000019384"/>
    </source>
</evidence>
<keyword evidence="2 4" id="KW-0371">Homeobox</keyword>
<dbReference type="GO" id="GO:0003677">
    <property type="term" value="F:DNA binding"/>
    <property type="evidence" value="ECO:0007669"/>
    <property type="project" value="UniProtKB-UniRule"/>
</dbReference>
<sequence length="224" mass="25162">MEIHSLINTASLNQQRQLPGLTPPQSPQDGELSSLPQQSQFRQSSTSFAQKTPNFQFKLPPIQSMLDNIAQNESQGAYYPQFQSSALPLSPLSSRSPSVVSVSRQEQSLQPQNAPHPGSEMGSFPAHEYPAPQKPLILISSQRSFSSNHPSSKKKRSNLPKKTTMILLTWLNENLNHPYPSSKQKNELIFQTGLSSQQLSNWFINARRRKISLLREIRNNTTEA</sequence>
<dbReference type="HOGENOM" id="CLU_1256379_0_0_1"/>
<organism evidence="7 8">
    <name type="scientific">Kuraishia capsulata CBS 1993</name>
    <dbReference type="NCBI Taxonomy" id="1382522"/>
    <lineage>
        <taxon>Eukaryota</taxon>
        <taxon>Fungi</taxon>
        <taxon>Dikarya</taxon>
        <taxon>Ascomycota</taxon>
        <taxon>Saccharomycotina</taxon>
        <taxon>Pichiomycetes</taxon>
        <taxon>Pichiales</taxon>
        <taxon>Pichiaceae</taxon>
        <taxon>Kuraishia</taxon>
    </lineage>
</organism>